<evidence type="ECO:0000313" key="12">
    <source>
        <dbReference type="EMBL" id="CAA2995060.1"/>
    </source>
</evidence>
<dbReference type="GO" id="GO:0034045">
    <property type="term" value="C:phagophore assembly site membrane"/>
    <property type="evidence" value="ECO:0007669"/>
    <property type="project" value="UniProtKB-SubCell"/>
</dbReference>
<reference evidence="12 13" key="1">
    <citation type="submission" date="2019-12" db="EMBL/GenBank/DDBJ databases">
        <authorList>
            <person name="Alioto T."/>
            <person name="Alioto T."/>
            <person name="Gomez Garrido J."/>
        </authorList>
    </citation>
    <scope>NUCLEOTIDE SEQUENCE [LARGE SCALE GENOMIC DNA]</scope>
</reference>
<comment type="caution">
    <text evidence="12">The sequence shown here is derived from an EMBL/GenBank/DDBJ whole genome shotgun (WGS) entry which is preliminary data.</text>
</comment>
<sequence>MQSLLMVLLENNINFTVRDSQSFSDSSPLAGIVPVVGLEAGGRGTQLQANFPEFIDEYFLSDLRPLSELTLKIQPPNDILKCKTGDKEEAQLENGERYGEISLRILENHVSKVNEQTNVLQLVEGKSSSIDTEHDDCRKVVGCVLLKNMNIIWRMYAGSDLSNSGSTVQQCANNNWRDITTSLELVLSAIMFQYDVFTHGEICASTLSVSTEDFCLNDNSHNAPWKQVLGHYHSKKFPRKFSSKALKLDMEAVRPDPSIPLEENRTSLIFSLASLEEKVHQLNYPGVLLLQDEMNQESYKRRVQILETIPSVMRLFLLIFRLVNFNIQSVLIRVDYCPQHVDLAAVRGGKYVELVNLVPWKHGAGIGSALATAVQAAHVVAIAKASAAACAAHCAILGFRNRFSLSLSRDPLLSPI</sequence>
<evidence type="ECO:0000256" key="6">
    <source>
        <dbReference type="ARBA" id="ARBA00022824"/>
    </source>
</evidence>
<accession>A0A8S0SUB7</accession>
<dbReference type="GO" id="GO:0034727">
    <property type="term" value="P:piecemeal microautophagy of the nucleus"/>
    <property type="evidence" value="ECO:0007669"/>
    <property type="project" value="TreeGrafter"/>
</dbReference>
<comment type="subcellular location">
    <subcellularLocation>
        <location evidence="1">Endoplasmic reticulum membrane</location>
        <topology evidence="1">Peripheral membrane protein</topology>
    </subcellularLocation>
    <subcellularLocation>
        <location evidence="2">Preautophagosomal structure membrane</location>
        <topology evidence="2">Peripheral membrane protein</topology>
    </subcellularLocation>
</comment>
<dbReference type="GO" id="GO:0061723">
    <property type="term" value="P:glycophagy"/>
    <property type="evidence" value="ECO:0007669"/>
    <property type="project" value="TreeGrafter"/>
</dbReference>
<dbReference type="GO" id="GO:0061709">
    <property type="term" value="P:reticulophagy"/>
    <property type="evidence" value="ECO:0007669"/>
    <property type="project" value="TreeGrafter"/>
</dbReference>
<organism evidence="12 13">
    <name type="scientific">Olea europaea subsp. europaea</name>
    <dbReference type="NCBI Taxonomy" id="158383"/>
    <lineage>
        <taxon>Eukaryota</taxon>
        <taxon>Viridiplantae</taxon>
        <taxon>Streptophyta</taxon>
        <taxon>Embryophyta</taxon>
        <taxon>Tracheophyta</taxon>
        <taxon>Spermatophyta</taxon>
        <taxon>Magnoliopsida</taxon>
        <taxon>eudicotyledons</taxon>
        <taxon>Gunneridae</taxon>
        <taxon>Pentapetalae</taxon>
        <taxon>asterids</taxon>
        <taxon>lamiids</taxon>
        <taxon>Lamiales</taxon>
        <taxon>Oleaceae</taxon>
        <taxon>Oleeae</taxon>
        <taxon>Olea</taxon>
    </lineage>
</organism>
<keyword evidence="6" id="KW-0256">Endoplasmic reticulum</keyword>
<evidence type="ECO:0000256" key="2">
    <source>
        <dbReference type="ARBA" id="ARBA00004623"/>
    </source>
</evidence>
<dbReference type="InterPro" id="IPR026849">
    <property type="entry name" value="ATG2"/>
</dbReference>
<dbReference type="GO" id="GO:0032266">
    <property type="term" value="F:phosphatidylinositol-3-phosphate binding"/>
    <property type="evidence" value="ECO:0007669"/>
    <property type="project" value="TreeGrafter"/>
</dbReference>
<dbReference type="PANTHER" id="PTHR13190">
    <property type="entry name" value="AUTOPHAGY-RELATED 2, ISOFORM A"/>
    <property type="match status" value="1"/>
</dbReference>
<gene>
    <name evidence="12" type="ORF">OLEA9_A044978</name>
</gene>
<dbReference type="EMBL" id="CACTIH010005488">
    <property type="protein sequence ID" value="CAA2995060.1"/>
    <property type="molecule type" value="Genomic_DNA"/>
</dbReference>
<comment type="similarity">
    <text evidence="3">Belongs to the ATG2 family.</text>
</comment>
<dbReference type="GO" id="GO:0005789">
    <property type="term" value="C:endoplasmic reticulum membrane"/>
    <property type="evidence" value="ECO:0007669"/>
    <property type="project" value="UniProtKB-SubCell"/>
</dbReference>
<keyword evidence="9" id="KW-0472">Membrane</keyword>
<keyword evidence="5" id="KW-0813">Transport</keyword>
<evidence type="ECO:0000256" key="1">
    <source>
        <dbReference type="ARBA" id="ARBA00004406"/>
    </source>
</evidence>
<keyword evidence="13" id="KW-1185">Reference proteome</keyword>
<protein>
    <recommendedName>
        <fullName evidence="4">Autophagy-related protein 2</fullName>
    </recommendedName>
</protein>
<evidence type="ECO:0000256" key="8">
    <source>
        <dbReference type="ARBA" id="ARBA00023055"/>
    </source>
</evidence>
<dbReference type="Proteomes" id="UP000594638">
    <property type="component" value="Unassembled WGS sequence"/>
</dbReference>
<dbReference type="GO" id="GO:0006869">
    <property type="term" value="P:lipid transport"/>
    <property type="evidence" value="ECO:0007669"/>
    <property type="project" value="UniProtKB-KW"/>
</dbReference>
<dbReference type="GO" id="GO:0000422">
    <property type="term" value="P:autophagy of mitochondrion"/>
    <property type="evidence" value="ECO:0007669"/>
    <property type="project" value="TreeGrafter"/>
</dbReference>
<evidence type="ECO:0000256" key="5">
    <source>
        <dbReference type="ARBA" id="ARBA00022448"/>
    </source>
</evidence>
<comment type="catalytic activity">
    <reaction evidence="11">
        <text>a 1,2-diacyl-sn-glycero-3-phosphoethanolamine(in) = a 1,2-diacyl-sn-glycero-3-phosphoethanolamine(out)</text>
        <dbReference type="Rhea" id="RHEA:38895"/>
        <dbReference type="ChEBI" id="CHEBI:64612"/>
    </reaction>
</comment>
<keyword evidence="7" id="KW-0072">Autophagy</keyword>
<dbReference type="PANTHER" id="PTHR13190:SF1">
    <property type="entry name" value="AUTOPHAGY-RELATED 2, ISOFORM A"/>
    <property type="match status" value="1"/>
</dbReference>
<evidence type="ECO:0000256" key="4">
    <source>
        <dbReference type="ARBA" id="ARBA00018070"/>
    </source>
</evidence>
<evidence type="ECO:0000256" key="11">
    <source>
        <dbReference type="ARBA" id="ARBA00024615"/>
    </source>
</evidence>
<dbReference type="GO" id="GO:0061908">
    <property type="term" value="C:phagophore"/>
    <property type="evidence" value="ECO:0007669"/>
    <property type="project" value="TreeGrafter"/>
</dbReference>
<evidence type="ECO:0000256" key="10">
    <source>
        <dbReference type="ARBA" id="ARBA00024479"/>
    </source>
</evidence>
<evidence type="ECO:0000313" key="13">
    <source>
        <dbReference type="Proteomes" id="UP000594638"/>
    </source>
</evidence>
<comment type="catalytic activity">
    <reaction evidence="10">
        <text>a 1,2-diacyl-sn-glycero-3-phospho-L-serine(in) = a 1,2-diacyl-sn-glycero-3-phospho-L-serine(out)</text>
        <dbReference type="Rhea" id="RHEA:38663"/>
        <dbReference type="ChEBI" id="CHEBI:57262"/>
    </reaction>
</comment>
<evidence type="ECO:0000256" key="9">
    <source>
        <dbReference type="ARBA" id="ARBA00023136"/>
    </source>
</evidence>
<dbReference type="OrthoDB" id="18982at2759"/>
<dbReference type="Gramene" id="OE9A044978T1">
    <property type="protein sequence ID" value="OE9A044978C1"/>
    <property type="gene ID" value="OE9A044978"/>
</dbReference>
<evidence type="ECO:0000256" key="3">
    <source>
        <dbReference type="ARBA" id="ARBA00009714"/>
    </source>
</evidence>
<proteinExistence type="inferred from homology"/>
<dbReference type="AlphaFoldDB" id="A0A8S0SUB7"/>
<dbReference type="GO" id="GO:0043495">
    <property type="term" value="F:protein-membrane adaptor activity"/>
    <property type="evidence" value="ECO:0007669"/>
    <property type="project" value="TreeGrafter"/>
</dbReference>
<evidence type="ECO:0000256" key="7">
    <source>
        <dbReference type="ARBA" id="ARBA00023006"/>
    </source>
</evidence>
<keyword evidence="8" id="KW-0445">Lipid transport</keyword>
<name>A0A8S0SUB7_OLEEU</name>
<dbReference type="GO" id="GO:0000045">
    <property type="term" value="P:autophagosome assembly"/>
    <property type="evidence" value="ECO:0007669"/>
    <property type="project" value="TreeGrafter"/>
</dbReference>